<protein>
    <submittedName>
        <fullName evidence="1">Uncharacterized protein</fullName>
    </submittedName>
</protein>
<dbReference type="AlphaFoldDB" id="A0A645IS00"/>
<organism evidence="1">
    <name type="scientific">bioreactor metagenome</name>
    <dbReference type="NCBI Taxonomy" id="1076179"/>
    <lineage>
        <taxon>unclassified sequences</taxon>
        <taxon>metagenomes</taxon>
        <taxon>ecological metagenomes</taxon>
    </lineage>
</organism>
<gene>
    <name evidence="1" type="ORF">SDC9_201554</name>
</gene>
<sequence>MLGNTTEGHIAVLLPVLRVQGDIRQQVDGRLEHIEEVVGSVIMKAIDRVAAVHISAERPALGVEAALVGVPRDAILVQPHKNGIVVFLCLISGFFTALVDELPACKEVDHVAA</sequence>
<name>A0A645IS00_9ZZZZ</name>
<comment type="caution">
    <text evidence="1">The sequence shown here is derived from an EMBL/GenBank/DDBJ whole genome shotgun (WGS) entry which is preliminary data.</text>
</comment>
<reference evidence="1" key="1">
    <citation type="submission" date="2019-08" db="EMBL/GenBank/DDBJ databases">
        <authorList>
            <person name="Kucharzyk K."/>
            <person name="Murdoch R.W."/>
            <person name="Higgins S."/>
            <person name="Loffler F."/>
        </authorList>
    </citation>
    <scope>NUCLEOTIDE SEQUENCE</scope>
</reference>
<proteinExistence type="predicted"/>
<evidence type="ECO:0000313" key="1">
    <source>
        <dbReference type="EMBL" id="MPN53886.1"/>
    </source>
</evidence>
<dbReference type="EMBL" id="VSSQ01121493">
    <property type="protein sequence ID" value="MPN53886.1"/>
    <property type="molecule type" value="Genomic_DNA"/>
</dbReference>
<accession>A0A645IS00</accession>